<dbReference type="Pfam" id="PF00400">
    <property type="entry name" value="WD40"/>
    <property type="match status" value="1"/>
</dbReference>
<keyword evidence="1 3" id="KW-0853">WD repeat</keyword>
<evidence type="ECO:0000256" key="2">
    <source>
        <dbReference type="ARBA" id="ARBA00022737"/>
    </source>
</evidence>
<evidence type="ECO:0000313" key="6">
    <source>
        <dbReference type="Proteomes" id="UP001164746"/>
    </source>
</evidence>
<proteinExistence type="predicted"/>
<evidence type="ECO:0000313" key="5">
    <source>
        <dbReference type="EMBL" id="WAR08238.1"/>
    </source>
</evidence>
<sequence>FENSATLWSGTYTGHVYSWSMETRRISQTILAHPGHSVLWMEFILGTGSLLTQGRDGSVKIWAQSESCFTETGMCMKMCIANDRSLLVGYEDGSVALWDIGEHKMVSRLQLHADAVMCLDYCSKLTKGFSGSVSEDIFSCVLNNNTIVKKTEVKVTNAGFSDCKVRRDGKIVAFAGWDSNVRIFGAKHLKPLAVLNYHKEGVQCVTFSEDYLMACGSKDQLISLWDLYR</sequence>
<organism evidence="5 6">
    <name type="scientific">Mya arenaria</name>
    <name type="common">Soft-shell clam</name>
    <dbReference type="NCBI Taxonomy" id="6604"/>
    <lineage>
        <taxon>Eukaryota</taxon>
        <taxon>Metazoa</taxon>
        <taxon>Spiralia</taxon>
        <taxon>Lophotrochozoa</taxon>
        <taxon>Mollusca</taxon>
        <taxon>Bivalvia</taxon>
        <taxon>Autobranchia</taxon>
        <taxon>Heteroconchia</taxon>
        <taxon>Euheterodonta</taxon>
        <taxon>Imparidentia</taxon>
        <taxon>Neoheterodontei</taxon>
        <taxon>Myida</taxon>
        <taxon>Myoidea</taxon>
        <taxon>Myidae</taxon>
        <taxon>Mya</taxon>
    </lineage>
</organism>
<dbReference type="Pfam" id="PF12894">
    <property type="entry name" value="ANAPC4_WD40"/>
    <property type="match status" value="1"/>
</dbReference>
<evidence type="ECO:0000259" key="4">
    <source>
        <dbReference type="Pfam" id="PF12894"/>
    </source>
</evidence>
<dbReference type="Gene3D" id="2.130.10.10">
    <property type="entry name" value="YVTN repeat-like/Quinoprotein amine dehydrogenase"/>
    <property type="match status" value="2"/>
</dbReference>
<gene>
    <name evidence="5" type="ORF">MAR_018196</name>
</gene>
<dbReference type="PROSITE" id="PS50294">
    <property type="entry name" value="WD_REPEATS_REGION"/>
    <property type="match status" value="1"/>
</dbReference>
<accession>A0ABY7EE10</accession>
<dbReference type="PANTHER" id="PTHR19854:SF1">
    <property type="entry name" value="GUANINE NUCLEOTIDE-BINDING PROTEIN SUBUNIT BETA-LIKE PROTEIN 1"/>
    <property type="match status" value="1"/>
</dbReference>
<feature type="repeat" description="WD" evidence="3">
    <location>
        <begin position="195"/>
        <end position="229"/>
    </location>
</feature>
<dbReference type="SMART" id="SM00320">
    <property type="entry name" value="WD40"/>
    <property type="match status" value="4"/>
</dbReference>
<keyword evidence="2" id="KW-0677">Repeat</keyword>
<reference evidence="5" key="1">
    <citation type="submission" date="2022-11" db="EMBL/GenBank/DDBJ databases">
        <title>Centuries of genome instability and evolution in soft-shell clam transmissible cancer (bioRxiv).</title>
        <authorList>
            <person name="Hart S.F.M."/>
            <person name="Yonemitsu M.A."/>
            <person name="Giersch R.M."/>
            <person name="Beal B.F."/>
            <person name="Arriagada G."/>
            <person name="Davis B.W."/>
            <person name="Ostrander E.A."/>
            <person name="Goff S.P."/>
            <person name="Metzger M.J."/>
        </authorList>
    </citation>
    <scope>NUCLEOTIDE SEQUENCE</scope>
    <source>
        <strain evidence="5">MELC-2E11</strain>
        <tissue evidence="5">Siphon/mantle</tissue>
    </source>
</reference>
<dbReference type="EMBL" id="CP111017">
    <property type="protein sequence ID" value="WAR08238.1"/>
    <property type="molecule type" value="Genomic_DNA"/>
</dbReference>
<dbReference type="InterPro" id="IPR036322">
    <property type="entry name" value="WD40_repeat_dom_sf"/>
</dbReference>
<evidence type="ECO:0000256" key="1">
    <source>
        <dbReference type="ARBA" id="ARBA00022574"/>
    </source>
</evidence>
<dbReference type="PROSITE" id="PS50082">
    <property type="entry name" value="WD_REPEATS_2"/>
    <property type="match status" value="1"/>
</dbReference>
<dbReference type="InterPro" id="IPR015943">
    <property type="entry name" value="WD40/YVTN_repeat-like_dom_sf"/>
</dbReference>
<feature type="non-terminal residue" evidence="5">
    <location>
        <position position="229"/>
    </location>
</feature>
<dbReference type="Proteomes" id="UP001164746">
    <property type="component" value="Chromosome 6"/>
</dbReference>
<dbReference type="InterPro" id="IPR024977">
    <property type="entry name" value="Apc4-like_WD40_dom"/>
</dbReference>
<dbReference type="SUPFAM" id="SSF50978">
    <property type="entry name" value="WD40 repeat-like"/>
    <property type="match status" value="1"/>
</dbReference>
<keyword evidence="6" id="KW-1185">Reference proteome</keyword>
<dbReference type="InterPro" id="IPR001680">
    <property type="entry name" value="WD40_rpt"/>
</dbReference>
<protein>
    <submittedName>
        <fullName evidence="5">GNB1L-like protein</fullName>
    </submittedName>
</protein>
<feature type="domain" description="Anaphase-promoting complex subunit 4-like WD40" evidence="4">
    <location>
        <begin position="82"/>
        <end position="123"/>
    </location>
</feature>
<dbReference type="PANTHER" id="PTHR19854">
    <property type="entry name" value="TRANSDUCIN BETA-LIKE 3"/>
    <property type="match status" value="1"/>
</dbReference>
<name>A0ABY7EE10_MYAAR</name>
<evidence type="ECO:0000256" key="3">
    <source>
        <dbReference type="PROSITE-ProRule" id="PRU00221"/>
    </source>
</evidence>